<dbReference type="PANTHER" id="PTHR46268">
    <property type="entry name" value="STRESS RESPONSE PROTEIN NHAX"/>
    <property type="match status" value="1"/>
</dbReference>
<evidence type="ECO:0000313" key="4">
    <source>
        <dbReference type="Proteomes" id="UP001501469"/>
    </source>
</evidence>
<accession>A0ABP7UWM0</accession>
<dbReference type="RefSeq" id="WP_345059524.1">
    <property type="nucleotide sequence ID" value="NZ_BAABDK010000035.1"/>
</dbReference>
<evidence type="ECO:0000313" key="3">
    <source>
        <dbReference type="EMBL" id="GAA4054561.1"/>
    </source>
</evidence>
<dbReference type="Pfam" id="PF00582">
    <property type="entry name" value="Usp"/>
    <property type="match status" value="2"/>
</dbReference>
<sequence length="275" mass="29953">MMPSLVVLTDFFAVTNRALSYAAGLAVPLHAQLVLLHTRYDGLPVPEGFNERHTAPGEWKTDQALRHLAAEQTVPTEVDVAEGFLPEAVTEAVRRHHPLCMVLGRPSAATEPAELLTNAVMDLLRHAPHPLLLVPAVGWDAFPPRRFLLAVDGQPFTFNDADHQEVLSRLLQATHATLDAVYVTDDEHALPGASNVLETVRANDLVSTFAESRLHEVYHASAVAGVLEETARQEADVLVVVVRRHSLLGSLFHSSVTAQLIQESAIPVLLLPAED</sequence>
<dbReference type="PANTHER" id="PTHR46268:SF6">
    <property type="entry name" value="UNIVERSAL STRESS PROTEIN UP12"/>
    <property type="match status" value="1"/>
</dbReference>
<protein>
    <recommendedName>
        <fullName evidence="2">UspA domain-containing protein</fullName>
    </recommendedName>
</protein>
<dbReference type="Proteomes" id="UP001501469">
    <property type="component" value="Unassembled WGS sequence"/>
</dbReference>
<gene>
    <name evidence="3" type="ORF">GCM10022409_47050</name>
</gene>
<dbReference type="EMBL" id="BAABDK010000035">
    <property type="protein sequence ID" value="GAA4054561.1"/>
    <property type="molecule type" value="Genomic_DNA"/>
</dbReference>
<keyword evidence="4" id="KW-1185">Reference proteome</keyword>
<organism evidence="3 4">
    <name type="scientific">Hymenobacter glaciei</name>
    <dbReference type="NCBI Taxonomy" id="877209"/>
    <lineage>
        <taxon>Bacteria</taxon>
        <taxon>Pseudomonadati</taxon>
        <taxon>Bacteroidota</taxon>
        <taxon>Cytophagia</taxon>
        <taxon>Cytophagales</taxon>
        <taxon>Hymenobacteraceae</taxon>
        <taxon>Hymenobacter</taxon>
    </lineage>
</organism>
<feature type="domain" description="UspA" evidence="2">
    <location>
        <begin position="4"/>
        <end position="135"/>
    </location>
</feature>
<comment type="similarity">
    <text evidence="1">Belongs to the universal stress protein A family.</text>
</comment>
<reference evidence="4" key="1">
    <citation type="journal article" date="2019" name="Int. J. Syst. Evol. Microbiol.">
        <title>The Global Catalogue of Microorganisms (GCM) 10K type strain sequencing project: providing services to taxonomists for standard genome sequencing and annotation.</title>
        <authorList>
            <consortium name="The Broad Institute Genomics Platform"/>
            <consortium name="The Broad Institute Genome Sequencing Center for Infectious Disease"/>
            <person name="Wu L."/>
            <person name="Ma J."/>
        </authorList>
    </citation>
    <scope>NUCLEOTIDE SEQUENCE [LARGE SCALE GENOMIC DNA]</scope>
    <source>
        <strain evidence="4">JCM 17225</strain>
    </source>
</reference>
<feature type="domain" description="UspA" evidence="2">
    <location>
        <begin position="145"/>
        <end position="271"/>
    </location>
</feature>
<dbReference type="InterPro" id="IPR006016">
    <property type="entry name" value="UspA"/>
</dbReference>
<dbReference type="SUPFAM" id="SSF52402">
    <property type="entry name" value="Adenine nucleotide alpha hydrolases-like"/>
    <property type="match status" value="2"/>
</dbReference>
<proteinExistence type="inferred from homology"/>
<dbReference type="Gene3D" id="3.40.50.12370">
    <property type="match status" value="1"/>
</dbReference>
<comment type="caution">
    <text evidence="3">The sequence shown here is derived from an EMBL/GenBank/DDBJ whole genome shotgun (WGS) entry which is preliminary data.</text>
</comment>
<evidence type="ECO:0000256" key="1">
    <source>
        <dbReference type="ARBA" id="ARBA00008791"/>
    </source>
</evidence>
<name>A0ABP7UWM0_9BACT</name>
<evidence type="ECO:0000259" key="2">
    <source>
        <dbReference type="Pfam" id="PF00582"/>
    </source>
</evidence>